<organism evidence="1 2">
    <name type="scientific">Oceanobacter antarcticus</name>
    <dbReference type="NCBI Taxonomy" id="3133425"/>
    <lineage>
        <taxon>Bacteria</taxon>
        <taxon>Pseudomonadati</taxon>
        <taxon>Pseudomonadota</taxon>
        <taxon>Gammaproteobacteria</taxon>
        <taxon>Oceanospirillales</taxon>
        <taxon>Oceanospirillaceae</taxon>
        <taxon>Oceanobacter</taxon>
    </lineage>
</organism>
<reference evidence="1 2" key="1">
    <citation type="submission" date="2024-03" db="EMBL/GenBank/DDBJ databases">
        <title>High-quality draft genome sequence of Oceanobacter sp. wDCs-4.</title>
        <authorList>
            <person name="Dong C."/>
        </authorList>
    </citation>
    <scope>NUCLEOTIDE SEQUENCE [LARGE SCALE GENOMIC DNA]</scope>
    <source>
        <strain evidence="2">wDCs-4</strain>
    </source>
</reference>
<evidence type="ECO:0000313" key="2">
    <source>
        <dbReference type="Proteomes" id="UP001620597"/>
    </source>
</evidence>
<name>A0ABW8NE44_9GAMM</name>
<gene>
    <name evidence="1" type="ORF">WG929_02090</name>
</gene>
<comment type="caution">
    <text evidence="1">The sequence shown here is derived from an EMBL/GenBank/DDBJ whole genome shotgun (WGS) entry which is preliminary data.</text>
</comment>
<dbReference type="EMBL" id="JBBKTX010000002">
    <property type="protein sequence ID" value="MFK4751187.1"/>
    <property type="molecule type" value="Genomic_DNA"/>
</dbReference>
<dbReference type="Proteomes" id="UP001620597">
    <property type="component" value="Unassembled WGS sequence"/>
</dbReference>
<dbReference type="RefSeq" id="WP_416204808.1">
    <property type="nucleotide sequence ID" value="NZ_JBBKTX010000002.1"/>
</dbReference>
<keyword evidence="2" id="KW-1185">Reference proteome</keyword>
<dbReference type="InterPro" id="IPR021482">
    <property type="entry name" value="DUF3135"/>
</dbReference>
<protein>
    <submittedName>
        <fullName evidence="1">DUF3135 domain-containing protein</fullName>
    </submittedName>
</protein>
<evidence type="ECO:0000313" key="1">
    <source>
        <dbReference type="EMBL" id="MFK4751187.1"/>
    </source>
</evidence>
<accession>A0ABW8NE44</accession>
<dbReference type="Pfam" id="PF11333">
    <property type="entry name" value="DUF3135"/>
    <property type="match status" value="1"/>
</dbReference>
<sequence>MPSFDELRKLADSNPEQLEALRQQMIEETINNAPPAFQRRLRGLQFQVDMERRRARNPMDSCIRVSKMMHDHLYQMRQTINGAEVDTRSALAGFTSALPSNQAIMEATSVKTTINPNSSTVVPFPQLANN</sequence>
<proteinExistence type="predicted"/>